<evidence type="ECO:0000256" key="1">
    <source>
        <dbReference type="ARBA" id="ARBA00008416"/>
    </source>
</evidence>
<evidence type="ECO:0008006" key="9">
    <source>
        <dbReference type="Google" id="ProtNLM"/>
    </source>
</evidence>
<dbReference type="InterPro" id="IPR003829">
    <property type="entry name" value="Pirin_N_dom"/>
</dbReference>
<keyword evidence="2" id="KW-0408">Iron</keyword>
<feature type="domain" description="Pirin N-terminal" evidence="5">
    <location>
        <begin position="16"/>
        <end position="120"/>
    </location>
</feature>
<dbReference type="GO" id="GO:0046872">
    <property type="term" value="F:metal ion binding"/>
    <property type="evidence" value="ECO:0007669"/>
    <property type="project" value="UniProtKB-KW"/>
</dbReference>
<feature type="binding site" evidence="2">
    <location>
        <position position="56"/>
    </location>
    <ligand>
        <name>Fe cation</name>
        <dbReference type="ChEBI" id="CHEBI:24875"/>
    </ligand>
</feature>
<dbReference type="InterPro" id="IPR014710">
    <property type="entry name" value="RmlC-like_jellyroll"/>
</dbReference>
<keyword evidence="2" id="KW-0479">Metal-binding</keyword>
<evidence type="ECO:0000259" key="6">
    <source>
        <dbReference type="Pfam" id="PF05726"/>
    </source>
</evidence>
<feature type="binding site" evidence="2">
    <location>
        <position position="100"/>
    </location>
    <ligand>
        <name>Fe cation</name>
        <dbReference type="ChEBI" id="CHEBI:24875"/>
    </ligand>
</feature>
<reference evidence="7 8" key="1">
    <citation type="submission" date="2019-11" db="EMBL/GenBank/DDBJ databases">
        <title>Venatorbacter sp. nov. a predator of Campylobacter and other Gram-negative bacteria.</title>
        <authorList>
            <person name="Saeedi A."/>
            <person name="Cummings N.J."/>
            <person name="Connerton I.F."/>
            <person name="Connerton P.L."/>
        </authorList>
    </citation>
    <scope>NUCLEOTIDE SEQUENCE [LARGE SCALE GENOMIC DNA]</scope>
    <source>
        <strain evidence="7">XL5</strain>
    </source>
</reference>
<dbReference type="SUPFAM" id="SSF51182">
    <property type="entry name" value="RmlC-like cupins"/>
    <property type="match status" value="1"/>
</dbReference>
<evidence type="ECO:0000259" key="5">
    <source>
        <dbReference type="Pfam" id="PF02678"/>
    </source>
</evidence>
<sequence length="284" mass="31917">MASLIQGEDKDLDGFTVTRILPSRVKKMVGPFIFLDHIGPAHFAAGEGVNVRPHPHIGLATLTYLFSGSMLHRDSLGNVQEILPGEVNWMTAGRGIVHSERETLEVRAREHELNGLQFWLALPPEKAEIEPAFQHVKKHQLPHRYQGNTMMRLVAGEAYGMTSPVRSHAPMFFIDVVSQQGEIIELPSATQETALYLQEGSIRINGEDFKAGAFVLLDNSDRIQVNEYSRLVLLGGDAYASVPYIRWNFVAYSRERIKQAEDDWREQRFPPVPGDSDEYTPLPG</sequence>
<evidence type="ECO:0000256" key="3">
    <source>
        <dbReference type="RuleBase" id="RU003457"/>
    </source>
</evidence>
<dbReference type="Pfam" id="PF02678">
    <property type="entry name" value="Pirin"/>
    <property type="match status" value="1"/>
</dbReference>
<gene>
    <name evidence="7" type="ORF">GJQ55_12475</name>
</gene>
<feature type="domain" description="Pirin C-terminal" evidence="6">
    <location>
        <begin position="175"/>
        <end position="269"/>
    </location>
</feature>
<dbReference type="InterPro" id="IPR012093">
    <property type="entry name" value="Pirin"/>
</dbReference>
<dbReference type="AlphaFoldDB" id="A0A9X7UY82"/>
<dbReference type="InterPro" id="IPR008778">
    <property type="entry name" value="Pirin_C_dom"/>
</dbReference>
<dbReference type="KEGG" id="vcw:GJQ55_12475"/>
<feature type="binding site" evidence="2">
    <location>
        <position position="54"/>
    </location>
    <ligand>
        <name>Fe cation</name>
        <dbReference type="ChEBI" id="CHEBI:24875"/>
    </ligand>
</feature>
<name>A0A9X7UY82_9GAMM</name>
<comment type="cofactor">
    <cofactor evidence="2">
        <name>Fe cation</name>
        <dbReference type="ChEBI" id="CHEBI:24875"/>
    </cofactor>
    <text evidence="2">Binds 1 Fe cation per subunit.</text>
</comment>
<dbReference type="Pfam" id="PF05726">
    <property type="entry name" value="Pirin_C"/>
    <property type="match status" value="1"/>
</dbReference>
<keyword evidence="8" id="KW-1185">Reference proteome</keyword>
<feature type="region of interest" description="Disordered" evidence="4">
    <location>
        <begin position="263"/>
        <end position="284"/>
    </location>
</feature>
<evidence type="ECO:0000313" key="7">
    <source>
        <dbReference type="EMBL" id="QQD25237.1"/>
    </source>
</evidence>
<feature type="binding site" evidence="2">
    <location>
        <position position="98"/>
    </location>
    <ligand>
        <name>Fe cation</name>
        <dbReference type="ChEBI" id="CHEBI:24875"/>
    </ligand>
</feature>
<dbReference type="Gene3D" id="2.60.120.10">
    <property type="entry name" value="Jelly Rolls"/>
    <property type="match status" value="2"/>
</dbReference>
<accession>A0A9X7UY82</accession>
<dbReference type="EMBL" id="CP046056">
    <property type="protein sequence ID" value="QQD25237.1"/>
    <property type="molecule type" value="Genomic_DNA"/>
</dbReference>
<dbReference type="PANTHER" id="PTHR13903:SF8">
    <property type="entry name" value="PIRIN"/>
    <property type="match status" value="1"/>
</dbReference>
<dbReference type="Proteomes" id="UP000596074">
    <property type="component" value="Chromosome"/>
</dbReference>
<dbReference type="PIRSF" id="PIRSF006232">
    <property type="entry name" value="Pirin"/>
    <property type="match status" value="1"/>
</dbReference>
<proteinExistence type="inferred from homology"/>
<dbReference type="CDD" id="cd02909">
    <property type="entry name" value="cupin_pirin_N"/>
    <property type="match status" value="1"/>
</dbReference>
<evidence type="ECO:0000313" key="8">
    <source>
        <dbReference type="Proteomes" id="UP000596074"/>
    </source>
</evidence>
<evidence type="ECO:0000256" key="4">
    <source>
        <dbReference type="SAM" id="MobiDB-lite"/>
    </source>
</evidence>
<dbReference type="InterPro" id="IPR011051">
    <property type="entry name" value="RmlC_Cupin_sf"/>
</dbReference>
<dbReference type="PANTHER" id="PTHR13903">
    <property type="entry name" value="PIRIN-RELATED"/>
    <property type="match status" value="1"/>
</dbReference>
<organism evidence="7 8">
    <name type="scientific">Venatoribacter cucullus</name>
    <dbReference type="NCBI Taxonomy" id="2661630"/>
    <lineage>
        <taxon>Bacteria</taxon>
        <taxon>Pseudomonadati</taxon>
        <taxon>Pseudomonadota</taxon>
        <taxon>Gammaproteobacteria</taxon>
        <taxon>Oceanospirillales</taxon>
        <taxon>Oceanospirillaceae</taxon>
        <taxon>Venatoribacter</taxon>
    </lineage>
</organism>
<protein>
    <recommendedName>
        <fullName evidence="9">Pirin family protein</fullName>
    </recommendedName>
</protein>
<evidence type="ECO:0000256" key="2">
    <source>
        <dbReference type="PIRSR" id="PIRSR006232-1"/>
    </source>
</evidence>
<comment type="similarity">
    <text evidence="1 3">Belongs to the pirin family.</text>
</comment>
<dbReference type="RefSeq" id="WP_228345305.1">
    <property type="nucleotide sequence ID" value="NZ_CP046056.1"/>
</dbReference>